<dbReference type="InterPro" id="IPR014716">
    <property type="entry name" value="Fibrinogen_a/b/g_C_1"/>
</dbReference>
<dbReference type="InterPro" id="IPR050373">
    <property type="entry name" value="Fibrinogen_C-term_domain"/>
</dbReference>
<evidence type="ECO:0000313" key="3">
    <source>
        <dbReference type="EnsemblMetazoa" id="G22286.1:cds"/>
    </source>
</evidence>
<dbReference type="PANTHER" id="PTHR19143">
    <property type="entry name" value="FIBRINOGEN/TENASCIN/ANGIOPOEITIN"/>
    <property type="match status" value="1"/>
</dbReference>
<dbReference type="PANTHER" id="PTHR19143:SF327">
    <property type="entry name" value="FI21813P1-RELATED"/>
    <property type="match status" value="1"/>
</dbReference>
<dbReference type="EnsemblMetazoa" id="G22286.1">
    <property type="protein sequence ID" value="G22286.1:cds"/>
    <property type="gene ID" value="G22286"/>
</dbReference>
<dbReference type="AlphaFoldDB" id="A0A8W8K7G1"/>
<keyword evidence="4" id="KW-1185">Reference proteome</keyword>
<feature type="domain" description="Fibrinogen C-terminal" evidence="2">
    <location>
        <begin position="343"/>
        <end position="562"/>
    </location>
</feature>
<dbReference type="CDD" id="cd00087">
    <property type="entry name" value="FReD"/>
    <property type="match status" value="1"/>
</dbReference>
<dbReference type="SMART" id="SM00186">
    <property type="entry name" value="FBG"/>
    <property type="match status" value="1"/>
</dbReference>
<organism evidence="3 4">
    <name type="scientific">Magallana gigas</name>
    <name type="common">Pacific oyster</name>
    <name type="synonym">Crassostrea gigas</name>
    <dbReference type="NCBI Taxonomy" id="29159"/>
    <lineage>
        <taxon>Eukaryota</taxon>
        <taxon>Metazoa</taxon>
        <taxon>Spiralia</taxon>
        <taxon>Lophotrochozoa</taxon>
        <taxon>Mollusca</taxon>
        <taxon>Bivalvia</taxon>
        <taxon>Autobranchia</taxon>
        <taxon>Pteriomorphia</taxon>
        <taxon>Ostreida</taxon>
        <taxon>Ostreoidea</taxon>
        <taxon>Ostreidae</taxon>
        <taxon>Magallana</taxon>
    </lineage>
</organism>
<dbReference type="OrthoDB" id="6345539at2759"/>
<dbReference type="InterPro" id="IPR002181">
    <property type="entry name" value="Fibrinogen_a/b/g_C_dom"/>
</dbReference>
<proteinExistence type="predicted"/>
<name>A0A8W8K7G1_MAGGI</name>
<accession>A0A8W8K7G1</accession>
<feature type="signal peptide" evidence="1">
    <location>
        <begin position="1"/>
        <end position="19"/>
    </location>
</feature>
<dbReference type="InterPro" id="IPR036056">
    <property type="entry name" value="Fibrinogen-like_C"/>
</dbReference>
<dbReference type="Proteomes" id="UP000005408">
    <property type="component" value="Unassembled WGS sequence"/>
</dbReference>
<reference evidence="3" key="1">
    <citation type="submission" date="2022-08" db="UniProtKB">
        <authorList>
            <consortium name="EnsemblMetazoa"/>
        </authorList>
    </citation>
    <scope>IDENTIFICATION</scope>
    <source>
        <strain evidence="3">05x7-T-G4-1.051#20</strain>
    </source>
</reference>
<protein>
    <recommendedName>
        <fullName evidence="2">Fibrinogen C-terminal domain-containing protein</fullName>
    </recommendedName>
</protein>
<evidence type="ECO:0000259" key="2">
    <source>
        <dbReference type="PROSITE" id="PS51406"/>
    </source>
</evidence>
<sequence length="564" mass="64522">MKRLFIIVICIYWFEFLTGQMLFDNFGARQEQNNLNLDFTKSVLQQLSEGIEKKLMDKLDEVENVMEAKFSQLIETTIRKTVEKEMVIARNVSSHFLVKKEGKIDLTNTTRSAVDILKSVETKLNSLTEKFKNLIDRQEFADLLNRSISTIKTEQQILRQDMLSFTTYLDGKAETLLNNSDMNRLNMKEAIDGLSSLIQVQTEVEKTNETGNRGTTKDLQIFQEMLQNNLSAIVSAFESLFNMTNQTGSVCTKTMAGEFGDKEPNLEKIFIDGLNNFTIILEKTLMERESLLREVGNISVQLSPKDEVLVVGLNRSSIEMLHQFLLAMRNPHHLKVTTTYKNDSNTITGSDCADILKKYPKTRGKDGVYNITVLLNKTKSVYCDMTTDNGGWTVIQRRINGSLNFYRNWKEYKNGFGYADHEYWIGNDMLHRLTSLKPQELRVDMQRFNAEKAFAKYSNFSVGDEESKYKLNVKGYNGTAGDSLNYSNDIKFSTLDQDNDNDSGNCATYWKSAGWFKSCFKTNPNGQCTGSEIKGPKYIVWHGLKTSFIALKSIQFMIRPRVLI</sequence>
<feature type="chain" id="PRO_5042431221" description="Fibrinogen C-terminal domain-containing protein" evidence="1">
    <location>
        <begin position="20"/>
        <end position="564"/>
    </location>
</feature>
<keyword evidence="1" id="KW-0732">Signal</keyword>
<dbReference type="GO" id="GO:0005615">
    <property type="term" value="C:extracellular space"/>
    <property type="evidence" value="ECO:0007669"/>
    <property type="project" value="TreeGrafter"/>
</dbReference>
<evidence type="ECO:0000256" key="1">
    <source>
        <dbReference type="SAM" id="SignalP"/>
    </source>
</evidence>
<dbReference type="Pfam" id="PF00147">
    <property type="entry name" value="Fibrinogen_C"/>
    <property type="match status" value="1"/>
</dbReference>
<dbReference type="Gene3D" id="3.90.215.10">
    <property type="entry name" value="Gamma Fibrinogen, chain A, domain 1"/>
    <property type="match status" value="1"/>
</dbReference>
<evidence type="ECO:0000313" key="4">
    <source>
        <dbReference type="Proteomes" id="UP000005408"/>
    </source>
</evidence>
<dbReference type="SUPFAM" id="SSF56496">
    <property type="entry name" value="Fibrinogen C-terminal domain-like"/>
    <property type="match status" value="1"/>
</dbReference>
<dbReference type="EnsemblMetazoa" id="G22286.3">
    <property type="protein sequence ID" value="G22286.3:cds"/>
    <property type="gene ID" value="G22286"/>
</dbReference>
<dbReference type="PROSITE" id="PS51406">
    <property type="entry name" value="FIBRINOGEN_C_2"/>
    <property type="match status" value="1"/>
</dbReference>
<dbReference type="NCBIfam" id="NF040941">
    <property type="entry name" value="GGGWT_bact"/>
    <property type="match status" value="1"/>
</dbReference>